<evidence type="ECO:0000256" key="2">
    <source>
        <dbReference type="ARBA" id="ARBA00023136"/>
    </source>
</evidence>
<evidence type="ECO:0008006" key="5">
    <source>
        <dbReference type="Google" id="ProtNLM"/>
    </source>
</evidence>
<dbReference type="PANTHER" id="PTHR37042">
    <property type="entry name" value="OUTER MEMBRANE PROTEIN RV1973"/>
    <property type="match status" value="1"/>
</dbReference>
<protein>
    <recommendedName>
        <fullName evidence="5">Mce-associated membrane protein</fullName>
    </recommendedName>
</protein>
<sequence>MRGRGGRLLAALLVVLLLGVVAGDVVWTLRSRERDRVEDARAAAMAQAAKRLPVLLSYAADDLDADLAAAVASATGPFRDDYRRVLETVVRPNARSGKVSTTAVVDALAVVRGDADRVVVLAFLTQTTTARGREPDTSQSRVEATMQRVGDDWLIAGLDPV</sequence>
<accession>A0ABP7XIY9</accession>
<organism evidence="3 4">
    <name type="scientific">Nocardioides fonticola</name>
    <dbReference type="NCBI Taxonomy" id="450363"/>
    <lineage>
        <taxon>Bacteria</taxon>
        <taxon>Bacillati</taxon>
        <taxon>Actinomycetota</taxon>
        <taxon>Actinomycetes</taxon>
        <taxon>Propionibacteriales</taxon>
        <taxon>Nocardioidaceae</taxon>
        <taxon>Nocardioides</taxon>
    </lineage>
</organism>
<dbReference type="PANTHER" id="PTHR37042:SF4">
    <property type="entry name" value="OUTER MEMBRANE PROTEIN RV1973"/>
    <property type="match status" value="1"/>
</dbReference>
<name>A0ABP7XIY9_9ACTN</name>
<comment type="caution">
    <text evidence="3">The sequence shown here is derived from an EMBL/GenBank/DDBJ whole genome shotgun (WGS) entry which is preliminary data.</text>
</comment>
<dbReference type="Proteomes" id="UP001501495">
    <property type="component" value="Unassembled WGS sequence"/>
</dbReference>
<dbReference type="EMBL" id="BAAAZH010000014">
    <property type="protein sequence ID" value="GAA4119465.1"/>
    <property type="molecule type" value="Genomic_DNA"/>
</dbReference>
<keyword evidence="2" id="KW-0472">Membrane</keyword>
<evidence type="ECO:0000256" key="1">
    <source>
        <dbReference type="ARBA" id="ARBA00004370"/>
    </source>
</evidence>
<comment type="subcellular location">
    <subcellularLocation>
        <location evidence="1">Membrane</location>
    </subcellularLocation>
</comment>
<evidence type="ECO:0000313" key="3">
    <source>
        <dbReference type="EMBL" id="GAA4119465.1"/>
    </source>
</evidence>
<dbReference type="RefSeq" id="WP_344733431.1">
    <property type="nucleotide sequence ID" value="NZ_BAAAZH010000014.1"/>
</dbReference>
<evidence type="ECO:0000313" key="4">
    <source>
        <dbReference type="Proteomes" id="UP001501495"/>
    </source>
</evidence>
<keyword evidence="4" id="KW-1185">Reference proteome</keyword>
<reference evidence="4" key="1">
    <citation type="journal article" date="2019" name="Int. J. Syst. Evol. Microbiol.">
        <title>The Global Catalogue of Microorganisms (GCM) 10K type strain sequencing project: providing services to taxonomists for standard genome sequencing and annotation.</title>
        <authorList>
            <consortium name="The Broad Institute Genomics Platform"/>
            <consortium name="The Broad Institute Genome Sequencing Center for Infectious Disease"/>
            <person name="Wu L."/>
            <person name="Ma J."/>
        </authorList>
    </citation>
    <scope>NUCLEOTIDE SEQUENCE [LARGE SCALE GENOMIC DNA]</scope>
    <source>
        <strain evidence="4">JCM 16703</strain>
    </source>
</reference>
<gene>
    <name evidence="3" type="ORF">GCM10022215_22070</name>
</gene>
<proteinExistence type="predicted"/>